<protein>
    <submittedName>
        <fullName evidence="1">Uncharacterized protein</fullName>
    </submittedName>
</protein>
<name>K0SQ22_THAOC</name>
<reference evidence="1 2" key="1">
    <citation type="journal article" date="2012" name="Genome Biol.">
        <title>Genome and low-iron response of an oceanic diatom adapted to chronic iron limitation.</title>
        <authorList>
            <person name="Lommer M."/>
            <person name="Specht M."/>
            <person name="Roy A.S."/>
            <person name="Kraemer L."/>
            <person name="Andreson R."/>
            <person name="Gutowska M.A."/>
            <person name="Wolf J."/>
            <person name="Bergner S.V."/>
            <person name="Schilhabel M.B."/>
            <person name="Klostermeier U.C."/>
            <person name="Beiko R.G."/>
            <person name="Rosenstiel P."/>
            <person name="Hippler M."/>
            <person name="Laroche J."/>
        </authorList>
    </citation>
    <scope>NUCLEOTIDE SEQUENCE [LARGE SCALE GENOMIC DNA]</scope>
    <source>
        <strain evidence="1 2">CCMP1005</strain>
    </source>
</reference>
<comment type="caution">
    <text evidence="1">The sequence shown here is derived from an EMBL/GenBank/DDBJ whole genome shotgun (WGS) entry which is preliminary data.</text>
</comment>
<gene>
    <name evidence="1" type="ORF">THAOC_16265</name>
</gene>
<sequence>KPAATEVRYGIELSPCSAACPSGTIYLHLLLAQSLLGSLAAPRAPRAPRRWWRLASRSSSNFYSIHRSDNAAAGMNRCPMEACGCGAIRVALGAPCIFLESNRLYRGQPCSLHTTQASV</sequence>
<feature type="non-terminal residue" evidence="1">
    <location>
        <position position="1"/>
    </location>
</feature>
<proteinExistence type="predicted"/>
<keyword evidence="2" id="KW-1185">Reference proteome</keyword>
<evidence type="ECO:0000313" key="2">
    <source>
        <dbReference type="Proteomes" id="UP000266841"/>
    </source>
</evidence>
<organism evidence="1 2">
    <name type="scientific">Thalassiosira oceanica</name>
    <name type="common">Marine diatom</name>
    <dbReference type="NCBI Taxonomy" id="159749"/>
    <lineage>
        <taxon>Eukaryota</taxon>
        <taxon>Sar</taxon>
        <taxon>Stramenopiles</taxon>
        <taxon>Ochrophyta</taxon>
        <taxon>Bacillariophyta</taxon>
        <taxon>Coscinodiscophyceae</taxon>
        <taxon>Thalassiosirophycidae</taxon>
        <taxon>Thalassiosirales</taxon>
        <taxon>Thalassiosiraceae</taxon>
        <taxon>Thalassiosira</taxon>
    </lineage>
</organism>
<accession>K0SQ22</accession>
<dbReference type="Proteomes" id="UP000266841">
    <property type="component" value="Unassembled WGS sequence"/>
</dbReference>
<dbReference type="EMBL" id="AGNL01018435">
    <property type="protein sequence ID" value="EJK63096.1"/>
    <property type="molecule type" value="Genomic_DNA"/>
</dbReference>
<evidence type="ECO:0000313" key="1">
    <source>
        <dbReference type="EMBL" id="EJK63096.1"/>
    </source>
</evidence>
<dbReference type="AlphaFoldDB" id="K0SQ22"/>